<reference evidence="2" key="1">
    <citation type="submission" date="2016-10" db="EMBL/GenBank/DDBJ databases">
        <authorList>
            <person name="Varghese N."/>
            <person name="Submissions S."/>
        </authorList>
    </citation>
    <scope>NUCLEOTIDE SEQUENCE [LARGE SCALE GENOMIC DNA]</scope>
    <source>
        <strain evidence="2">DSM 23676</strain>
    </source>
</reference>
<organism evidence="1 2">
    <name type="scientific">Brevibacterium siliguriense</name>
    <dbReference type="NCBI Taxonomy" id="1136497"/>
    <lineage>
        <taxon>Bacteria</taxon>
        <taxon>Bacillati</taxon>
        <taxon>Actinomycetota</taxon>
        <taxon>Actinomycetes</taxon>
        <taxon>Micrococcales</taxon>
        <taxon>Brevibacteriaceae</taxon>
        <taxon>Brevibacterium</taxon>
    </lineage>
</organism>
<evidence type="ECO:0000313" key="2">
    <source>
        <dbReference type="Proteomes" id="UP000199597"/>
    </source>
</evidence>
<dbReference type="AlphaFoldDB" id="A0A1H1LJ56"/>
<sequence>MKNVVYRQEFIAAGIASRTIKQALSCCLLRLCAGVYSIIRNCRVPAHRRIAAFIDDRDWVEFHAGKSSADLQHDFKYQNVLRALTVRSYRRYRPDDTISGISAAFLHGIPLYKEPEGPITVVHPSSNSRSNEIVRSRSSLDDEDRTEFGRLRATSAIRTSLDLIGIRGQPTAFAGMEWVLRQSVIRTTPGFNPRFGYSQKFRELGQKHIDEYFLPAVGRLRKGHVTAQSMAESLSPVSESIAESYCSLNFKALRLTGVEQQVRIDDERGFIARVDFLHRETRTIIAVDGSEKYALMGAGLLRSEGEQQNRLLGLGYRIVHFTFQELLHLDDFSAKLFAQSPELKNFAGARK</sequence>
<evidence type="ECO:0008006" key="3">
    <source>
        <dbReference type="Google" id="ProtNLM"/>
    </source>
</evidence>
<dbReference type="Proteomes" id="UP000199597">
    <property type="component" value="Chromosome I"/>
</dbReference>
<protein>
    <recommendedName>
        <fullName evidence="3">DUF559 domain-containing protein</fullName>
    </recommendedName>
</protein>
<accession>A0A1H1LJ56</accession>
<keyword evidence="2" id="KW-1185">Reference proteome</keyword>
<proteinExistence type="predicted"/>
<name>A0A1H1LJ56_9MICO</name>
<gene>
    <name evidence="1" type="ORF">SAMN04489752_0128</name>
</gene>
<dbReference type="STRING" id="1136497.SAMN04489752_0128"/>
<dbReference type="EMBL" id="LT629766">
    <property type="protein sequence ID" value="SDR74621.1"/>
    <property type="molecule type" value="Genomic_DNA"/>
</dbReference>
<evidence type="ECO:0000313" key="1">
    <source>
        <dbReference type="EMBL" id="SDR74621.1"/>
    </source>
</evidence>
<dbReference type="OrthoDB" id="4807776at2"/>
<dbReference type="RefSeq" id="WP_092009104.1">
    <property type="nucleotide sequence ID" value="NZ_LT629766.1"/>
</dbReference>